<feature type="region of interest" description="Disordered" evidence="1">
    <location>
        <begin position="1"/>
        <end position="22"/>
    </location>
</feature>
<feature type="compositionally biased region" description="Polar residues" evidence="1">
    <location>
        <begin position="316"/>
        <end position="335"/>
    </location>
</feature>
<feature type="compositionally biased region" description="Low complexity" evidence="1">
    <location>
        <begin position="471"/>
        <end position="481"/>
    </location>
</feature>
<keyword evidence="3" id="KW-1185">Reference proteome</keyword>
<dbReference type="AlphaFoldDB" id="A0AAD9YMC0"/>
<organism evidence="2 3">
    <name type="scientific">Colletotrichum kahawae</name>
    <name type="common">Coffee berry disease fungus</name>
    <dbReference type="NCBI Taxonomy" id="34407"/>
    <lineage>
        <taxon>Eukaryota</taxon>
        <taxon>Fungi</taxon>
        <taxon>Dikarya</taxon>
        <taxon>Ascomycota</taxon>
        <taxon>Pezizomycotina</taxon>
        <taxon>Sordariomycetes</taxon>
        <taxon>Hypocreomycetidae</taxon>
        <taxon>Glomerellales</taxon>
        <taxon>Glomerellaceae</taxon>
        <taxon>Colletotrichum</taxon>
        <taxon>Colletotrichum gloeosporioides species complex</taxon>
    </lineage>
</organism>
<proteinExistence type="predicted"/>
<reference evidence="2" key="1">
    <citation type="submission" date="2023-02" db="EMBL/GenBank/DDBJ databases">
        <title>Colletotrichum kahawae CIFC_Que2 genome sequencing and assembly.</title>
        <authorList>
            <person name="Baroncelli R."/>
        </authorList>
    </citation>
    <scope>NUCLEOTIDE SEQUENCE</scope>
    <source>
        <strain evidence="2">CIFC_Que2</strain>
    </source>
</reference>
<comment type="caution">
    <text evidence="2">The sequence shown here is derived from an EMBL/GenBank/DDBJ whole genome shotgun (WGS) entry which is preliminary data.</text>
</comment>
<evidence type="ECO:0000313" key="3">
    <source>
        <dbReference type="Proteomes" id="UP001281614"/>
    </source>
</evidence>
<evidence type="ECO:0000313" key="2">
    <source>
        <dbReference type="EMBL" id="KAK2771614.1"/>
    </source>
</evidence>
<sequence length="563" mass="61966">MIGDSSKEGQGEKAQGERSLSQLYQVCQPHSIFGLHADHQTQDADRPGVGTQETLPPKQQDQSTESELEPHFRRKRARNNVNNRSNRVKKPRAYSAGTQVSPARPRRGTSRLNAPTTETLQSQPANKSLWIRPHNDMSDAKPVATYYDSSCKSSLISKNAALRLGLQTYPCPPALHLAILTDFGMFEPEEFVALDVEAPWLRDSHFGECYATIVSGSVLESKGIEFLVGKRLLDKLRINDSLSQGTQAQIDSGFGRGEHRPKTVLSLANGSDYWAGLVGFENSKAYDALNHLHPDEGTRSQSSSTSASREPSLLSTRSGAPDSTNLTSFPETQPFLNEHTKPSLSQVFYEDDHTRFEGIIDGDQSDSYNFIEGVNNLSLAPVFGQAPIQNTGRLEVPQLTAASPSVSHDGLVFHNSYAGTLPPQIRDTQMDSSGYSFLSQIPQSLYSSAAVLSSKNNAESTANFPEPQQDTTRWTSSTSTSQYLSTEPERSPIFPTILPETHVGPPGSDTTQRETRIKDTLADSMRPSHFLNTTQLTVHSLETSGSYWAPHERPHAHNSYNVH</sequence>
<gene>
    <name evidence="2" type="ORF">CKAH01_04189</name>
</gene>
<feature type="compositionally biased region" description="Basic and acidic residues" evidence="1">
    <location>
        <begin position="36"/>
        <end position="46"/>
    </location>
</feature>
<dbReference type="EMBL" id="VYYT01000079">
    <property type="protein sequence ID" value="KAK2771614.1"/>
    <property type="molecule type" value="Genomic_DNA"/>
</dbReference>
<evidence type="ECO:0000256" key="1">
    <source>
        <dbReference type="SAM" id="MobiDB-lite"/>
    </source>
</evidence>
<feature type="compositionally biased region" description="Polar residues" evidence="1">
    <location>
        <begin position="458"/>
        <end position="470"/>
    </location>
</feature>
<accession>A0AAD9YMC0</accession>
<feature type="region of interest" description="Disordered" evidence="1">
    <location>
        <begin position="291"/>
        <end position="342"/>
    </location>
</feature>
<feature type="compositionally biased region" description="Polar residues" evidence="1">
    <location>
        <begin position="110"/>
        <end position="126"/>
    </location>
</feature>
<protein>
    <submittedName>
        <fullName evidence="2">Uncharacterized protein</fullName>
    </submittedName>
</protein>
<feature type="region of interest" description="Disordered" evidence="1">
    <location>
        <begin position="34"/>
        <end position="134"/>
    </location>
</feature>
<dbReference type="Proteomes" id="UP001281614">
    <property type="component" value="Unassembled WGS sequence"/>
</dbReference>
<feature type="compositionally biased region" description="Polar residues" evidence="1">
    <location>
        <begin position="51"/>
        <end position="65"/>
    </location>
</feature>
<name>A0AAD9YMC0_COLKA</name>
<feature type="compositionally biased region" description="Basic and acidic residues" evidence="1">
    <location>
        <begin position="1"/>
        <end position="16"/>
    </location>
</feature>
<feature type="region of interest" description="Disordered" evidence="1">
    <location>
        <begin position="458"/>
        <end position="512"/>
    </location>
</feature>
<feature type="compositionally biased region" description="Low complexity" evidence="1">
    <location>
        <begin position="299"/>
        <end position="315"/>
    </location>
</feature>